<evidence type="ECO:0000313" key="6">
    <source>
        <dbReference type="EMBL" id="WGI27289.1"/>
    </source>
</evidence>
<evidence type="ECO:0000313" key="7">
    <source>
        <dbReference type="Proteomes" id="UP001179830"/>
    </source>
</evidence>
<feature type="domain" description="Poly-beta-hydroxybutyrate polymerase N-terminal" evidence="5">
    <location>
        <begin position="10"/>
        <end position="47"/>
    </location>
</feature>
<feature type="region of interest" description="Disordered" evidence="3">
    <location>
        <begin position="555"/>
        <end position="575"/>
    </location>
</feature>
<dbReference type="RefSeq" id="WP_280106853.1">
    <property type="nucleotide sequence ID" value="NZ_CP122961.1"/>
</dbReference>
<dbReference type="InterPro" id="IPR022211">
    <property type="entry name" value="PHBC_N"/>
</dbReference>
<evidence type="ECO:0000259" key="4">
    <source>
        <dbReference type="Pfam" id="PF07167"/>
    </source>
</evidence>
<evidence type="ECO:0000256" key="3">
    <source>
        <dbReference type="SAM" id="MobiDB-lite"/>
    </source>
</evidence>
<dbReference type="Gene3D" id="3.40.50.1820">
    <property type="entry name" value="alpha/beta hydrolase"/>
    <property type="match status" value="1"/>
</dbReference>
<dbReference type="InterPro" id="IPR029058">
    <property type="entry name" value="AB_hydrolase_fold"/>
</dbReference>
<keyword evidence="2" id="KW-0012">Acyltransferase</keyword>
<dbReference type="PANTHER" id="PTHR36837:SF5">
    <property type="entry name" value="POLY-3-HYDROXYBUTYRATE SYNTHASE"/>
    <property type="match status" value="1"/>
</dbReference>
<dbReference type="EMBL" id="CP122961">
    <property type="protein sequence ID" value="WGI27289.1"/>
    <property type="molecule type" value="Genomic_DNA"/>
</dbReference>
<feature type="domain" description="Poly-beta-hydroxybutyrate polymerase N-terminal" evidence="4">
    <location>
        <begin position="85"/>
        <end position="254"/>
    </location>
</feature>
<evidence type="ECO:0000256" key="2">
    <source>
        <dbReference type="ARBA" id="ARBA00023315"/>
    </source>
</evidence>
<dbReference type="Pfam" id="PF07167">
    <property type="entry name" value="PhaC_N"/>
    <property type="match status" value="1"/>
</dbReference>
<proteinExistence type="predicted"/>
<keyword evidence="7" id="KW-1185">Reference proteome</keyword>
<dbReference type="Proteomes" id="UP001179830">
    <property type="component" value="Chromosome"/>
</dbReference>
<gene>
    <name evidence="6" type="ORF">QEN58_09550</name>
</gene>
<accession>A0ABY8LUB5</accession>
<dbReference type="GO" id="GO:0016787">
    <property type="term" value="F:hydrolase activity"/>
    <property type="evidence" value="ECO:0007669"/>
    <property type="project" value="UniProtKB-KW"/>
</dbReference>
<protein>
    <submittedName>
        <fullName evidence="6">Alpha/beta fold hydrolase</fullName>
    </submittedName>
</protein>
<keyword evidence="1" id="KW-0808">Transferase</keyword>
<sequence>MLLDDKLHDSLDKLMRASLAKLTLGISPASVVLTYLDWLSSLALSPGSQAHLVQKALKKQLRLVHWASHSAFDSNAAPCIAPLPQDRRFKDPAWRHFPFNVLYQSFLLQQQWWHNATTGLRGLSPHHEQALEFGARQWLDVLSPSNYVLTNPSVLEKTLASGGTNLLQGMGHWWEDAQNQWLGRKPAGCEDYVLGRDVAITPGKVVYRNHLIELIQYAPTTKDVHAMPILIVPAWIMKYYILDLSPHNSLVKYLVDQGHTVFMISWRNPTEEDRNLAMDDYRRQGILASLNVITRVIPGQKIHTVGYCLGGTLLAIAASALARDKDDRLASMTLLAAQTDFREAGELMLFIDEKQLTFLEDLMWAQGILDTKQMAGAFQILRSNDLIWSRMVNEYLLATRQPMNDLMAWNADATRMPYRMHSEYLRQLFLNNDFAEGRYRVDHRPVTFNDIQIPVFCVGTEWDHVAPWRSTYKLHLMSDAPEVTFLLTNGGHNAGIISPPEHPRRHYRMATTLDGDPYMDPDSWFERTECQAGSWWPAWQGWLMERSGPLVPAPDIGSHNYPPLEDAPGSYVRQM</sequence>
<dbReference type="InterPro" id="IPR010941">
    <property type="entry name" value="PhaC_N"/>
</dbReference>
<name>A0ABY8LUB5_9GAMM</name>
<keyword evidence="6" id="KW-0378">Hydrolase</keyword>
<organism evidence="6 7">
    <name type="scientific">Halomonas alkaliantarctica</name>
    <dbReference type="NCBI Taxonomy" id="232346"/>
    <lineage>
        <taxon>Bacteria</taxon>
        <taxon>Pseudomonadati</taxon>
        <taxon>Pseudomonadota</taxon>
        <taxon>Gammaproteobacteria</taxon>
        <taxon>Oceanospirillales</taxon>
        <taxon>Halomonadaceae</taxon>
        <taxon>Halomonas</taxon>
    </lineage>
</organism>
<evidence type="ECO:0000256" key="1">
    <source>
        <dbReference type="ARBA" id="ARBA00022679"/>
    </source>
</evidence>
<dbReference type="SUPFAM" id="SSF53474">
    <property type="entry name" value="alpha/beta-Hydrolases"/>
    <property type="match status" value="1"/>
</dbReference>
<dbReference type="InterPro" id="IPR051321">
    <property type="entry name" value="PHA/PHB_synthase"/>
</dbReference>
<evidence type="ECO:0000259" key="5">
    <source>
        <dbReference type="Pfam" id="PF12551"/>
    </source>
</evidence>
<dbReference type="Pfam" id="PF12551">
    <property type="entry name" value="PHBC_N"/>
    <property type="match status" value="1"/>
</dbReference>
<dbReference type="PANTHER" id="PTHR36837">
    <property type="entry name" value="POLY(3-HYDROXYALKANOATE) POLYMERASE SUBUNIT PHAC"/>
    <property type="match status" value="1"/>
</dbReference>
<reference evidence="6" key="1">
    <citation type="submission" date="2023-04" db="EMBL/GenBank/DDBJ databases">
        <title>Complete genome sequence of Halomonas alkaliantarctica MSP3 isolated from marine sediment, Jeju Island.</title>
        <authorList>
            <person name="Park S.-J."/>
        </authorList>
    </citation>
    <scope>NUCLEOTIDE SEQUENCE</scope>
    <source>
        <strain evidence="6">MSP3</strain>
    </source>
</reference>